<protein>
    <submittedName>
        <fullName evidence="1">Uncharacterized protein</fullName>
    </submittedName>
</protein>
<evidence type="ECO:0000313" key="2">
    <source>
        <dbReference type="Proteomes" id="UP000714915"/>
    </source>
</evidence>
<dbReference type="AlphaFoldDB" id="A0A955L986"/>
<reference evidence="1" key="2">
    <citation type="journal article" date="2021" name="Microbiome">
        <title>Successional dynamics and alternative stable states in a saline activated sludge microbial community over 9 years.</title>
        <authorList>
            <person name="Wang Y."/>
            <person name="Ye J."/>
            <person name="Ju F."/>
            <person name="Liu L."/>
            <person name="Boyd J.A."/>
            <person name="Deng Y."/>
            <person name="Parks D.H."/>
            <person name="Jiang X."/>
            <person name="Yin X."/>
            <person name="Woodcroft B.J."/>
            <person name="Tyson G.W."/>
            <person name="Hugenholtz P."/>
            <person name="Polz M.F."/>
            <person name="Zhang T."/>
        </authorList>
    </citation>
    <scope>NUCLEOTIDE SEQUENCE</scope>
    <source>
        <strain evidence="1">HKST-UBA09</strain>
    </source>
</reference>
<organism evidence="1 2">
    <name type="scientific">Candidatus Dojkabacteria bacterium</name>
    <dbReference type="NCBI Taxonomy" id="2099670"/>
    <lineage>
        <taxon>Bacteria</taxon>
        <taxon>Candidatus Dojkabacteria</taxon>
    </lineage>
</organism>
<sequence>MDANKSFDIGDSDSTEIIFSDNHLYYAQLNGIEPPKLNYQPYITHLPDSKPRYTHTREYPHYPVFVVNRINHSLELLEQVVSQDDLEVLKDLFRNGLVHVITERSTLNLLDEEYSPKNLLEATQERYFRITFEGIPANEIHKRYKRPNKKDALMQSGDEAFRIRQHLNRIVGSLQIYQPIESSLENSEEYMPIVESLISQEWDDESIQRFLAHKYFNQKPVRIGMSKAFTNYILASTGDAELSPELKRALKWNCFVSAIASSSNEFLDPFPLESISDQVQSININVLPQIPDLYIETLKLILSDETLPKDRHGRPVFNKVTSLEILFEGKNPPIFDLVRKQLQKYIQTGGDGEKATIIGKQFQEAYMRFKKFEADELRNIAVTDITPGGNSLWLANPAYREQYLQTIYGRKGERKRVQTPFSDIFEA</sequence>
<accession>A0A955L986</accession>
<gene>
    <name evidence="1" type="ORF">KC669_00430</name>
</gene>
<comment type="caution">
    <text evidence="1">The sequence shown here is derived from an EMBL/GenBank/DDBJ whole genome shotgun (WGS) entry which is preliminary data.</text>
</comment>
<dbReference type="Proteomes" id="UP000714915">
    <property type="component" value="Unassembled WGS sequence"/>
</dbReference>
<reference evidence="1" key="1">
    <citation type="submission" date="2020-04" db="EMBL/GenBank/DDBJ databases">
        <authorList>
            <person name="Zhang T."/>
        </authorList>
    </citation>
    <scope>NUCLEOTIDE SEQUENCE</scope>
    <source>
        <strain evidence="1">HKST-UBA09</strain>
    </source>
</reference>
<proteinExistence type="predicted"/>
<name>A0A955L986_9BACT</name>
<evidence type="ECO:0000313" key="1">
    <source>
        <dbReference type="EMBL" id="MCA9386480.1"/>
    </source>
</evidence>
<dbReference type="EMBL" id="JAGQLF010000003">
    <property type="protein sequence ID" value="MCA9386480.1"/>
    <property type="molecule type" value="Genomic_DNA"/>
</dbReference>